<reference evidence="6 7" key="1">
    <citation type="journal article" date="2009" name="Int. J. Syst. Evol. Microbiol.">
        <title>Paenibacillus contaminans sp. nov., isolated from a contaminated laboratory plate.</title>
        <authorList>
            <person name="Chou J.H."/>
            <person name="Lee J.H."/>
            <person name="Lin M.C."/>
            <person name="Chang P.S."/>
            <person name="Arun A.B."/>
            <person name="Young C.C."/>
            <person name="Chen W.M."/>
        </authorList>
    </citation>
    <scope>NUCLEOTIDE SEQUENCE [LARGE SCALE GENOMIC DNA]</scope>
    <source>
        <strain evidence="6 7">CKOBP-6</strain>
    </source>
</reference>
<dbReference type="GO" id="GO:0030313">
    <property type="term" value="C:cell envelope"/>
    <property type="evidence" value="ECO:0007669"/>
    <property type="project" value="UniProtKB-SubCell"/>
</dbReference>
<dbReference type="SUPFAM" id="SSF111369">
    <property type="entry name" value="HlyD-like secretion proteins"/>
    <property type="match status" value="1"/>
</dbReference>
<organism evidence="6 7">
    <name type="scientific">Paenibacillus contaminans</name>
    <dbReference type="NCBI Taxonomy" id="450362"/>
    <lineage>
        <taxon>Bacteria</taxon>
        <taxon>Bacillati</taxon>
        <taxon>Bacillota</taxon>
        <taxon>Bacilli</taxon>
        <taxon>Bacillales</taxon>
        <taxon>Paenibacillaceae</taxon>
        <taxon>Paenibacillus</taxon>
    </lineage>
</organism>
<evidence type="ECO:0000256" key="4">
    <source>
        <dbReference type="SAM" id="SignalP"/>
    </source>
</evidence>
<evidence type="ECO:0000313" key="7">
    <source>
        <dbReference type="Proteomes" id="UP000250369"/>
    </source>
</evidence>
<dbReference type="Gene3D" id="2.40.50.100">
    <property type="match status" value="1"/>
</dbReference>
<dbReference type="AlphaFoldDB" id="A0A329ML66"/>
<gene>
    <name evidence="6" type="ORF">DQG23_13580</name>
</gene>
<sequence>MHWRMGKLSIKANFRFVCFTAMLSAVVAVTGCSFIPKEEEVLMPPLVKPTKPTYELHEVKSGEMTKQIVGSAVFESTEVKYQEFRDVVGRIVAVNVKAGDTVKKGDVLIQLETEGLELNLKEKERDVEKAKLALDQAKLSRESQTMRLCMMELEIAEMKLADARKQLTQKTMVAEMDGLVTAVDAIKPDDLVQLNKPYVTIADPNKLRLSYTASNPSLVADVQVGMHVDVGLKAEKLTGKVVQTPSSSPKTENKQLAEKYSKSLYIQLDKLPQEPVMGLQVDITIVTEHKENVVKIPKAGLEQYLGRTFVKVLEGESVKEVDVEKGLETSNEVEIIRGLKEGQKVILQ</sequence>
<proteinExistence type="predicted"/>
<evidence type="ECO:0000256" key="1">
    <source>
        <dbReference type="ARBA" id="ARBA00004196"/>
    </source>
</evidence>
<evidence type="ECO:0000256" key="3">
    <source>
        <dbReference type="SAM" id="Coils"/>
    </source>
</evidence>
<evidence type="ECO:0000256" key="2">
    <source>
        <dbReference type="ARBA" id="ARBA00023054"/>
    </source>
</evidence>
<comment type="subcellular location">
    <subcellularLocation>
        <location evidence="1">Cell envelope</location>
    </subcellularLocation>
</comment>
<feature type="coiled-coil region" evidence="3">
    <location>
        <begin position="113"/>
        <end position="140"/>
    </location>
</feature>
<keyword evidence="2 3" id="KW-0175">Coiled coil</keyword>
<feature type="signal peptide" evidence="4">
    <location>
        <begin position="1"/>
        <end position="27"/>
    </location>
</feature>
<keyword evidence="4" id="KW-0732">Signal</keyword>
<dbReference type="Pfam" id="PF25967">
    <property type="entry name" value="RND-MFP_C"/>
    <property type="match status" value="1"/>
</dbReference>
<dbReference type="Gene3D" id="2.40.420.20">
    <property type="match status" value="1"/>
</dbReference>
<dbReference type="InterPro" id="IPR058627">
    <property type="entry name" value="MdtA-like_C"/>
</dbReference>
<dbReference type="Proteomes" id="UP000250369">
    <property type="component" value="Unassembled WGS sequence"/>
</dbReference>
<dbReference type="InterPro" id="IPR050465">
    <property type="entry name" value="UPF0194_transport"/>
</dbReference>
<comment type="caution">
    <text evidence="6">The sequence shown here is derived from an EMBL/GenBank/DDBJ whole genome shotgun (WGS) entry which is preliminary data.</text>
</comment>
<dbReference type="Gene3D" id="1.10.287.470">
    <property type="entry name" value="Helix hairpin bin"/>
    <property type="match status" value="1"/>
</dbReference>
<dbReference type="EMBL" id="QMFB01000007">
    <property type="protein sequence ID" value="RAV20545.1"/>
    <property type="molecule type" value="Genomic_DNA"/>
</dbReference>
<feature type="domain" description="Multidrug resistance protein MdtA-like C-terminal permuted SH3" evidence="5">
    <location>
        <begin position="292"/>
        <end position="347"/>
    </location>
</feature>
<evidence type="ECO:0000259" key="5">
    <source>
        <dbReference type="Pfam" id="PF25967"/>
    </source>
</evidence>
<dbReference type="PROSITE" id="PS51257">
    <property type="entry name" value="PROKAR_LIPOPROTEIN"/>
    <property type="match status" value="1"/>
</dbReference>
<name>A0A329ML66_9BACL</name>
<feature type="chain" id="PRO_5016330748" evidence="4">
    <location>
        <begin position="28"/>
        <end position="348"/>
    </location>
</feature>
<protein>
    <submittedName>
        <fullName evidence="6">Efflux transporter periplasmic adaptor subunit</fullName>
    </submittedName>
</protein>
<dbReference type="PANTHER" id="PTHR32347">
    <property type="entry name" value="EFFLUX SYSTEM COMPONENT YKNX-RELATED"/>
    <property type="match status" value="1"/>
</dbReference>
<evidence type="ECO:0000313" key="6">
    <source>
        <dbReference type="EMBL" id="RAV20545.1"/>
    </source>
</evidence>
<accession>A0A329ML66</accession>
<keyword evidence="7" id="KW-1185">Reference proteome</keyword>